<evidence type="ECO:0000313" key="2">
    <source>
        <dbReference type="EMBL" id="AHB48269.1"/>
    </source>
</evidence>
<keyword evidence="3" id="KW-1185">Reference proteome</keyword>
<proteinExistence type="predicted"/>
<dbReference type="Proteomes" id="UP000018542">
    <property type="component" value="Chromosome"/>
</dbReference>
<evidence type="ECO:0000313" key="3">
    <source>
        <dbReference type="Proteomes" id="UP000018542"/>
    </source>
</evidence>
<dbReference type="AlphaFoldDB" id="V5SE76"/>
<dbReference type="PATRIC" id="fig|1029756.8.peg.1574"/>
<dbReference type="HOGENOM" id="CLU_088941_0_1_5"/>
<protein>
    <recommendedName>
        <fullName evidence="4">ABC transporter substrate-binding protein</fullName>
    </recommendedName>
</protein>
<feature type="chain" id="PRO_5004740571" description="ABC transporter substrate-binding protein" evidence="1">
    <location>
        <begin position="28"/>
        <end position="223"/>
    </location>
</feature>
<dbReference type="InterPro" id="IPR010412">
    <property type="entry name" value="DUF1007"/>
</dbReference>
<accession>V5SE76</accession>
<dbReference type="EMBL" id="CP006912">
    <property type="protein sequence ID" value="AHB48269.1"/>
    <property type="molecule type" value="Genomic_DNA"/>
</dbReference>
<evidence type="ECO:0008006" key="4">
    <source>
        <dbReference type="Google" id="ProtNLM"/>
    </source>
</evidence>
<feature type="signal peptide" evidence="1">
    <location>
        <begin position="1"/>
        <end position="27"/>
    </location>
</feature>
<organism evidence="2 3">
    <name type="scientific">Hyphomicrobium nitrativorans NL23</name>
    <dbReference type="NCBI Taxonomy" id="1029756"/>
    <lineage>
        <taxon>Bacteria</taxon>
        <taxon>Pseudomonadati</taxon>
        <taxon>Pseudomonadota</taxon>
        <taxon>Alphaproteobacteria</taxon>
        <taxon>Hyphomicrobiales</taxon>
        <taxon>Hyphomicrobiaceae</taxon>
        <taxon>Hyphomicrobium</taxon>
    </lineage>
</organism>
<dbReference type="KEGG" id="hni:W911_07520"/>
<gene>
    <name evidence="2" type="ORF">W911_07520</name>
</gene>
<reference evidence="2 3" key="1">
    <citation type="journal article" date="2014" name="Genome Announc.">
        <title>Complete Genome Sequence of Hyphomicrobium nitrativorans Strain NL23, a Denitrifying Bacterium Isolated from Biofilm of a Methanol-Fed Denitrification System Treating Seawater at the Montreal Biodome.</title>
        <authorList>
            <person name="Martineau C."/>
            <person name="Villeneuve C."/>
            <person name="Mauffrey F."/>
            <person name="Villemur R."/>
        </authorList>
    </citation>
    <scope>NUCLEOTIDE SEQUENCE [LARGE SCALE GENOMIC DNA]</scope>
    <source>
        <strain evidence="2">NL23</strain>
    </source>
</reference>
<sequence length="223" mass="24251">MHSFWSAAAGALALGLAFLLGASPSAAHPHVWVTVETTVVYEDGRISGLRHRWVFDELYAAMAIQGLDADGDGVYSREELAELAQVNIDGLKEFQYFTYSKLGETRLAHKDPVDYYLEHKDDELALHFTLPLDQPVMADAQGFSFSVFDESFFIAFDFRENEPVKLSAGAPEGCEASIGVPENELIEFKALNDAFGGALSAGDANQGMGLGYARTVTLGCKKS</sequence>
<dbReference type="OrthoDB" id="1679673at2"/>
<dbReference type="Pfam" id="PF06226">
    <property type="entry name" value="DUF1007"/>
    <property type="match status" value="1"/>
</dbReference>
<keyword evidence="1" id="KW-0732">Signal</keyword>
<dbReference type="STRING" id="1029756.W911_07520"/>
<evidence type="ECO:0000256" key="1">
    <source>
        <dbReference type="SAM" id="SignalP"/>
    </source>
</evidence>
<dbReference type="RefSeq" id="WP_023786892.1">
    <property type="nucleotide sequence ID" value="NC_022997.1"/>
</dbReference>
<name>V5SE76_9HYPH</name>